<dbReference type="GO" id="GO:0005251">
    <property type="term" value="F:delayed rectifier potassium channel activity"/>
    <property type="evidence" value="ECO:0007669"/>
    <property type="project" value="TreeGrafter"/>
</dbReference>
<proteinExistence type="inferred from homology"/>
<keyword evidence="4" id="KW-1133">Transmembrane helix</keyword>
<dbReference type="GO" id="GO:0044325">
    <property type="term" value="F:transmembrane transporter binding"/>
    <property type="evidence" value="ECO:0007669"/>
    <property type="project" value="TreeGrafter"/>
</dbReference>
<evidence type="ECO:0000256" key="4">
    <source>
        <dbReference type="ARBA" id="ARBA00022989"/>
    </source>
</evidence>
<evidence type="ECO:0000313" key="6">
    <source>
        <dbReference type="Ensembl" id="ENSCMUP00000011010.1"/>
    </source>
</evidence>
<evidence type="ECO:0000256" key="2">
    <source>
        <dbReference type="ARBA" id="ARBA00005688"/>
    </source>
</evidence>
<keyword evidence="3" id="KW-0812">Transmembrane</keyword>
<sequence>MLKMDHANVTQAMLDAESPSTEKNNSNEYFYILIVMSFYGIFLIGIMLGMGTFCASLLELNSPFEVRKIVPIYIFKESRLSALFKPV</sequence>
<evidence type="ECO:0000313" key="7">
    <source>
        <dbReference type="Proteomes" id="UP000694553"/>
    </source>
</evidence>
<dbReference type="PANTHER" id="PTHR15282:SF9">
    <property type="entry name" value="POTASSIUM VOLTAGE-GATED CHANNEL SUBFAMILY E MEMBER 4"/>
    <property type="match status" value="1"/>
</dbReference>
<reference evidence="6" key="2">
    <citation type="submission" date="2025-08" db="UniProtKB">
        <authorList>
            <consortium name="Ensembl"/>
        </authorList>
    </citation>
    <scope>IDENTIFICATION</scope>
</reference>
<dbReference type="GO" id="GO:0086091">
    <property type="term" value="P:regulation of heart rate by cardiac conduction"/>
    <property type="evidence" value="ECO:0007669"/>
    <property type="project" value="TreeGrafter"/>
</dbReference>
<protein>
    <submittedName>
        <fullName evidence="6">Uncharacterized protein</fullName>
    </submittedName>
</protein>
<comment type="similarity">
    <text evidence="2">Belongs to the potassium channel KCNE family.</text>
</comment>
<accession>A0A8C3DWR4</accession>
<dbReference type="Ensembl" id="ENSCMUT00000011863.2">
    <property type="protein sequence ID" value="ENSCMUP00000011010.1"/>
    <property type="gene ID" value="ENSCMUG00000007002.2"/>
</dbReference>
<dbReference type="GO" id="GO:0097623">
    <property type="term" value="P:potassium ion export across plasma membrane"/>
    <property type="evidence" value="ECO:0007669"/>
    <property type="project" value="TreeGrafter"/>
</dbReference>
<keyword evidence="5" id="KW-0472">Membrane</keyword>
<dbReference type="PANTHER" id="PTHR15282">
    <property type="entry name" value="POTASSIUM VOLTAGE-GATED CHANNEL SUBFAMILY E MEMBER 1, 3"/>
    <property type="match status" value="1"/>
</dbReference>
<evidence type="ECO:0000256" key="3">
    <source>
        <dbReference type="ARBA" id="ARBA00022692"/>
    </source>
</evidence>
<organism evidence="6 7">
    <name type="scientific">Corvus moneduloides</name>
    <name type="common">New Caledonian crow</name>
    <dbReference type="NCBI Taxonomy" id="1196302"/>
    <lineage>
        <taxon>Eukaryota</taxon>
        <taxon>Metazoa</taxon>
        <taxon>Chordata</taxon>
        <taxon>Craniata</taxon>
        <taxon>Vertebrata</taxon>
        <taxon>Euteleostomi</taxon>
        <taxon>Archelosauria</taxon>
        <taxon>Archosauria</taxon>
        <taxon>Dinosauria</taxon>
        <taxon>Saurischia</taxon>
        <taxon>Theropoda</taxon>
        <taxon>Coelurosauria</taxon>
        <taxon>Aves</taxon>
        <taxon>Neognathae</taxon>
        <taxon>Neoaves</taxon>
        <taxon>Telluraves</taxon>
        <taxon>Australaves</taxon>
        <taxon>Passeriformes</taxon>
        <taxon>Corvoidea</taxon>
        <taxon>Corvidae</taxon>
        <taxon>Corvus</taxon>
    </lineage>
</organism>
<dbReference type="GO" id="GO:0060307">
    <property type="term" value="P:regulation of ventricular cardiac muscle cell membrane repolarization"/>
    <property type="evidence" value="ECO:0007669"/>
    <property type="project" value="TreeGrafter"/>
</dbReference>
<dbReference type="GO" id="GO:0015459">
    <property type="term" value="F:potassium channel regulator activity"/>
    <property type="evidence" value="ECO:0007669"/>
    <property type="project" value="TreeGrafter"/>
</dbReference>
<dbReference type="Proteomes" id="UP000694553">
    <property type="component" value="Unassembled WGS sequence"/>
</dbReference>
<dbReference type="InterPro" id="IPR000369">
    <property type="entry name" value="K_chnl_KCNE"/>
</dbReference>
<evidence type="ECO:0000256" key="5">
    <source>
        <dbReference type="ARBA" id="ARBA00023136"/>
    </source>
</evidence>
<name>A0A8C3DWR4_CORMO</name>
<evidence type="ECO:0000256" key="1">
    <source>
        <dbReference type="ARBA" id="ARBA00004167"/>
    </source>
</evidence>
<dbReference type="GO" id="GO:1902282">
    <property type="term" value="F:voltage-gated potassium channel activity involved in ventricular cardiac muscle cell action potential repolarization"/>
    <property type="evidence" value="ECO:0007669"/>
    <property type="project" value="TreeGrafter"/>
</dbReference>
<dbReference type="Pfam" id="PF02060">
    <property type="entry name" value="ISK_Channel"/>
    <property type="match status" value="1"/>
</dbReference>
<reference evidence="6" key="3">
    <citation type="submission" date="2025-09" db="UniProtKB">
        <authorList>
            <consortium name="Ensembl"/>
        </authorList>
    </citation>
    <scope>IDENTIFICATION</scope>
</reference>
<keyword evidence="7" id="KW-1185">Reference proteome</keyword>
<dbReference type="AlphaFoldDB" id="A0A8C3DWR4"/>
<dbReference type="GO" id="GO:0008076">
    <property type="term" value="C:voltage-gated potassium channel complex"/>
    <property type="evidence" value="ECO:0007669"/>
    <property type="project" value="TreeGrafter"/>
</dbReference>
<reference evidence="7" key="1">
    <citation type="submission" date="2019-10" db="EMBL/GenBank/DDBJ databases">
        <title>Corvus moneduloides (New Caledonian crow) genome, bCorMon1, primary haplotype.</title>
        <authorList>
            <person name="Rutz C."/>
            <person name="Fungtammasan C."/>
            <person name="Mountcastle J."/>
            <person name="Formenti G."/>
            <person name="Chow W."/>
            <person name="Howe K."/>
            <person name="Steele M.P."/>
            <person name="Fernandes J."/>
            <person name="Gilbert M.T.P."/>
            <person name="Fedrigo O."/>
            <person name="Jarvis E.D."/>
            <person name="Gemmell N."/>
        </authorList>
    </citation>
    <scope>NUCLEOTIDE SEQUENCE [LARGE SCALE GENOMIC DNA]</scope>
</reference>
<comment type="subcellular location">
    <subcellularLocation>
        <location evidence="1">Membrane</location>
        <topology evidence="1">Single-pass membrane protein</topology>
    </subcellularLocation>
</comment>